<dbReference type="STRING" id="1257118.L8H4Y7"/>
<dbReference type="OrthoDB" id="5976022at2759"/>
<dbReference type="RefSeq" id="XP_004343967.1">
    <property type="nucleotide sequence ID" value="XM_004343917.1"/>
</dbReference>
<dbReference type="SMART" id="SM00175">
    <property type="entry name" value="RAB"/>
    <property type="match status" value="1"/>
</dbReference>
<dbReference type="Pfam" id="PF00071">
    <property type="entry name" value="Ras"/>
    <property type="match status" value="1"/>
</dbReference>
<keyword evidence="1" id="KW-0547">Nucleotide-binding</keyword>
<keyword evidence="4" id="KW-1185">Reference proteome</keyword>
<dbReference type="Gene3D" id="3.40.50.300">
    <property type="entry name" value="P-loop containing nucleotide triphosphate hydrolases"/>
    <property type="match status" value="1"/>
</dbReference>
<name>L8H4Y7_ACACF</name>
<sequence>MTDYVTVTIYGADKVGSSSLARQLVAHEFEEDYQVARDEGIYHTQVDIDQKSCWIQVFMGYKHLVRFSDNRTHHEGYLFVFSITDRPSFEATRKQIDETKDYSNLPILLVGNKCDLEHRRVVPAREGAELAESVGCKYLETSAKEGINVDACFFELVREVRRLKPENNVDDNGSKKQCSLS</sequence>
<dbReference type="InterPro" id="IPR020849">
    <property type="entry name" value="Small_GTPase_Ras-type"/>
</dbReference>
<accession>L8H4Y7</accession>
<dbReference type="Proteomes" id="UP000011083">
    <property type="component" value="Unassembled WGS sequence"/>
</dbReference>
<dbReference type="SMART" id="SM00173">
    <property type="entry name" value="RAS"/>
    <property type="match status" value="1"/>
</dbReference>
<dbReference type="VEuPathDB" id="AmoebaDB:ACA1_052550"/>
<evidence type="ECO:0000256" key="2">
    <source>
        <dbReference type="ARBA" id="ARBA00023134"/>
    </source>
</evidence>
<dbReference type="PANTHER" id="PTHR24070">
    <property type="entry name" value="RAS, DI-RAS, AND RHEB FAMILY MEMBERS OF SMALL GTPASE SUPERFAMILY"/>
    <property type="match status" value="1"/>
</dbReference>
<organism evidence="3 4">
    <name type="scientific">Acanthamoeba castellanii (strain ATCC 30010 / Neff)</name>
    <dbReference type="NCBI Taxonomy" id="1257118"/>
    <lineage>
        <taxon>Eukaryota</taxon>
        <taxon>Amoebozoa</taxon>
        <taxon>Discosea</taxon>
        <taxon>Longamoebia</taxon>
        <taxon>Centramoebida</taxon>
        <taxon>Acanthamoebidae</taxon>
        <taxon>Acanthamoeba</taxon>
    </lineage>
</organism>
<dbReference type="PROSITE" id="PS51421">
    <property type="entry name" value="RAS"/>
    <property type="match status" value="1"/>
</dbReference>
<gene>
    <name evidence="3" type="ORF">ACA1_052550</name>
</gene>
<dbReference type="PROSITE" id="PS51419">
    <property type="entry name" value="RAB"/>
    <property type="match status" value="1"/>
</dbReference>
<dbReference type="GO" id="GO:0003924">
    <property type="term" value="F:GTPase activity"/>
    <property type="evidence" value="ECO:0007669"/>
    <property type="project" value="InterPro"/>
</dbReference>
<dbReference type="EMBL" id="KB007909">
    <property type="protein sequence ID" value="ELR20564.1"/>
    <property type="molecule type" value="Genomic_DNA"/>
</dbReference>
<dbReference type="SUPFAM" id="SSF52540">
    <property type="entry name" value="P-loop containing nucleoside triphosphate hydrolases"/>
    <property type="match status" value="1"/>
</dbReference>
<protein>
    <submittedName>
        <fullName evidence="3">Ras family protein</fullName>
    </submittedName>
</protein>
<dbReference type="GO" id="GO:0007165">
    <property type="term" value="P:signal transduction"/>
    <property type="evidence" value="ECO:0007669"/>
    <property type="project" value="InterPro"/>
</dbReference>
<dbReference type="AlphaFoldDB" id="L8H4Y7"/>
<evidence type="ECO:0000313" key="3">
    <source>
        <dbReference type="EMBL" id="ELR20564.1"/>
    </source>
</evidence>
<evidence type="ECO:0000256" key="1">
    <source>
        <dbReference type="ARBA" id="ARBA00022741"/>
    </source>
</evidence>
<evidence type="ECO:0000313" key="4">
    <source>
        <dbReference type="Proteomes" id="UP000011083"/>
    </source>
</evidence>
<reference evidence="3 4" key="1">
    <citation type="journal article" date="2013" name="Genome Biol.">
        <title>Genome of Acanthamoeba castellanii highlights extensive lateral gene transfer and early evolution of tyrosine kinase signaling.</title>
        <authorList>
            <person name="Clarke M."/>
            <person name="Lohan A.J."/>
            <person name="Liu B."/>
            <person name="Lagkouvardos I."/>
            <person name="Roy S."/>
            <person name="Zafar N."/>
            <person name="Bertelli C."/>
            <person name="Schilde C."/>
            <person name="Kianianmomeni A."/>
            <person name="Burglin T.R."/>
            <person name="Frech C."/>
            <person name="Turcotte B."/>
            <person name="Kopec K.O."/>
            <person name="Synnott J.M."/>
            <person name="Choo C."/>
            <person name="Paponov I."/>
            <person name="Finkler A."/>
            <person name="Soon Heng Tan C."/>
            <person name="Hutchins A.P."/>
            <person name="Weinmeier T."/>
            <person name="Rattei T."/>
            <person name="Chu J.S."/>
            <person name="Gimenez G."/>
            <person name="Irimia M."/>
            <person name="Rigden D.J."/>
            <person name="Fitzpatrick D.A."/>
            <person name="Lorenzo-Morales J."/>
            <person name="Bateman A."/>
            <person name="Chiu C.H."/>
            <person name="Tang P."/>
            <person name="Hegemann P."/>
            <person name="Fromm H."/>
            <person name="Raoult D."/>
            <person name="Greub G."/>
            <person name="Miranda-Saavedra D."/>
            <person name="Chen N."/>
            <person name="Nash P."/>
            <person name="Ginger M.L."/>
            <person name="Horn M."/>
            <person name="Schaap P."/>
            <person name="Caler L."/>
            <person name="Loftus B."/>
        </authorList>
    </citation>
    <scope>NUCLEOTIDE SEQUENCE [LARGE SCALE GENOMIC DNA]</scope>
    <source>
        <strain evidence="3 4">Neff</strain>
    </source>
</reference>
<keyword evidence="2" id="KW-0342">GTP-binding</keyword>
<dbReference type="GO" id="GO:0016020">
    <property type="term" value="C:membrane"/>
    <property type="evidence" value="ECO:0007669"/>
    <property type="project" value="InterPro"/>
</dbReference>
<proteinExistence type="predicted"/>
<dbReference type="GeneID" id="14921429"/>
<dbReference type="SMART" id="SM00174">
    <property type="entry name" value="RHO"/>
    <property type="match status" value="1"/>
</dbReference>
<dbReference type="InterPro" id="IPR027417">
    <property type="entry name" value="P-loop_NTPase"/>
</dbReference>
<dbReference type="GO" id="GO:0005525">
    <property type="term" value="F:GTP binding"/>
    <property type="evidence" value="ECO:0007669"/>
    <property type="project" value="UniProtKB-KW"/>
</dbReference>
<dbReference type="PRINTS" id="PR00449">
    <property type="entry name" value="RASTRNSFRMNG"/>
</dbReference>
<dbReference type="KEGG" id="acan:ACA1_052550"/>
<dbReference type="InterPro" id="IPR001806">
    <property type="entry name" value="Small_GTPase"/>
</dbReference>